<gene>
    <name evidence="4" type="ORF">ABQM86_17905</name>
</gene>
<dbReference type="EMBL" id="CP165735">
    <property type="protein sequence ID" value="XDV70817.1"/>
    <property type="molecule type" value="Genomic_DNA"/>
</dbReference>
<dbReference type="SUPFAM" id="SSF55729">
    <property type="entry name" value="Acyl-CoA N-acyltransferases (Nat)"/>
    <property type="match status" value="1"/>
</dbReference>
<evidence type="ECO:0000256" key="1">
    <source>
        <dbReference type="ARBA" id="ARBA00022679"/>
    </source>
</evidence>
<reference evidence="4" key="1">
    <citation type="submission" date="2024-07" db="EMBL/GenBank/DDBJ databases">
        <authorList>
            <person name="Li J."/>
            <person name="Wei H."/>
            <person name="Ma J."/>
        </authorList>
    </citation>
    <scope>NUCLEOTIDE SEQUENCE</scope>
    <source>
        <strain evidence="4">AMU7</strain>
    </source>
</reference>
<evidence type="ECO:0000259" key="3">
    <source>
        <dbReference type="PROSITE" id="PS51186"/>
    </source>
</evidence>
<protein>
    <submittedName>
        <fullName evidence="4">GNAT family N-acetyltransferase</fullName>
        <ecNumber evidence="4">2.3.-.-</ecNumber>
    </submittedName>
</protein>
<dbReference type="CDD" id="cd04301">
    <property type="entry name" value="NAT_SF"/>
    <property type="match status" value="1"/>
</dbReference>
<name>A0AB39YLS3_9MICC</name>
<dbReference type="EC" id="2.3.-.-" evidence="4"/>
<dbReference type="InterPro" id="IPR050832">
    <property type="entry name" value="Bact_Acetyltransf"/>
</dbReference>
<sequence>MFEWIIMEAANFPLGSESDLQHAMEQNLAEHASHLHRNRLGASVTKTADLLIADSGLADDTFNIVAAAQFAQDTAQTRTAETVRTLASTSRPFSWWVGPASTPGNLAEYLENAGLEASETETGMWKGLHGDLPETRVEDLTIRQVTTPEQLADYAAILAANWSPPAATVQQFFAEAADSALATDCPARYLVGYINGRPVCSAEVFLHSSVAGIYNIATLASDRRRGFGGAITVAALDTAREAGYETAVLQASEDGEPVYRRLGFKPCGHFTEYAISP</sequence>
<dbReference type="PANTHER" id="PTHR43877">
    <property type="entry name" value="AMINOALKYLPHOSPHONATE N-ACETYLTRANSFERASE-RELATED-RELATED"/>
    <property type="match status" value="1"/>
</dbReference>
<dbReference type="PROSITE" id="PS51186">
    <property type="entry name" value="GNAT"/>
    <property type="match status" value="1"/>
</dbReference>
<dbReference type="RefSeq" id="WP_369745165.1">
    <property type="nucleotide sequence ID" value="NZ_CP165735.1"/>
</dbReference>
<dbReference type="InterPro" id="IPR000182">
    <property type="entry name" value="GNAT_dom"/>
</dbReference>
<keyword evidence="1 4" id="KW-0808">Transferase</keyword>
<dbReference type="GO" id="GO:0016747">
    <property type="term" value="F:acyltransferase activity, transferring groups other than amino-acyl groups"/>
    <property type="evidence" value="ECO:0007669"/>
    <property type="project" value="InterPro"/>
</dbReference>
<organism evidence="4">
    <name type="scientific">Paenarthrobacter sp. AMU7</name>
    <dbReference type="NCBI Taxonomy" id="3162492"/>
    <lineage>
        <taxon>Bacteria</taxon>
        <taxon>Bacillati</taxon>
        <taxon>Actinomycetota</taxon>
        <taxon>Actinomycetes</taxon>
        <taxon>Micrococcales</taxon>
        <taxon>Micrococcaceae</taxon>
        <taxon>Paenarthrobacter</taxon>
    </lineage>
</organism>
<evidence type="ECO:0000256" key="2">
    <source>
        <dbReference type="ARBA" id="ARBA00023315"/>
    </source>
</evidence>
<evidence type="ECO:0000313" key="4">
    <source>
        <dbReference type="EMBL" id="XDV70817.1"/>
    </source>
</evidence>
<dbReference type="InterPro" id="IPR016181">
    <property type="entry name" value="Acyl_CoA_acyltransferase"/>
</dbReference>
<dbReference type="AlphaFoldDB" id="A0AB39YLS3"/>
<keyword evidence="2 4" id="KW-0012">Acyltransferase</keyword>
<accession>A0AB39YLS3</accession>
<dbReference type="Pfam" id="PF13527">
    <property type="entry name" value="Acetyltransf_9"/>
    <property type="match status" value="1"/>
</dbReference>
<proteinExistence type="predicted"/>
<dbReference type="Gene3D" id="3.40.630.30">
    <property type="match status" value="1"/>
</dbReference>
<feature type="domain" description="N-acetyltransferase" evidence="3">
    <location>
        <begin position="140"/>
        <end position="277"/>
    </location>
</feature>